<name>A0A1B6G0J5_9HEMI</name>
<gene>
    <name evidence="16" type="ORF">g.19477</name>
</gene>
<sequence>MDVVMDYPTSSLLPKKETGAATFVNRYPEYDGRGTVIAIFDSGVDPGAGGLQVTSDGKPKLIGRYDCSGAGDVDTSAVQQSVDGELQGLTGRKLKVPPTWKNPTGNYYLGMKSAFELYPKKVQERLIKERKEKLWDPEHKTALANATRNLNAINKEQEANKSSTISREEKLKKDEAEAQVEVLNSFEKKYNDVGPVHDCVVFHDGEMWRACLDTSEKGDLASCQVLGEYSKTRDFVSLSASDQVNYSINVHDEGKLLEIVSLCSTHGTHVASIAAANFPDAPEKNGVAPGAQLVSLCIGDIRLDTMETGTAMVRSMIHVMNSAIENGYKIDIINMSYGEQSHFSGSGRCGELMSEVVDKYGVVWITAAGNNGPALCTVSTPPDISVSSIIGVGAYVSPDMMEAEYSLRKKQPGMPFTWSSRGPTKDGDKGVTICAPGAAITSVSCFTLRGSQLLNGTSMASPHAAGCVALLLSGMKAQGLPYSPFSVKRALENTALFVDSMDVFAQGYGLLQVEKAFENLVHYHNTPDRDVRFHISCGPGNHKGIHIRNGVQDVPKEYTVTVEPFFADADNVEPEKKIEFQMSLVLMCSASWVEHPSNLEIMNIARVISIRVDPRGLTPGVHNTCVRAYDVNKPERGPVFRVEVTVVQPHVLDSPQPELVCNGVHFDPNTIQRHFILVPDRVSWAVINLRGLERENFGRFVIHCVQLRPKRSCKTIEFHKMVNVSAQSNTVFSFQVKGGVVLEVVIAKYWANLGRISLNYSVELHGCRPDSPAVTMLHADGIHEIELHSGLQSEEVSPIIQIKSSVSVLRPTEAKVLALDKRDVIPPGRQIYQLLLTYTFHLSKSFDVTPNSSLLSHLLYESEFESQLWMLFDCNKQLLASGDAYHHKYNVKLEKGDYTIRHQIRHEKKDLLEKLTDLPILLSHKLATPITVDAYGSQSQALIGGKKLTSAILPTGKHTLPIYIAPLPSDKLQKIGTTGHYLQGTIVYSKDDIGKKVDSYPFKYILVEPGKKSSSKNNNEKTKQEEYEEALRDLQVSWLSKLDNSEAAEQLYKELCTQYPDHLAVHTAMLAHLEPDTGREWPGSAKPLNPTQLTRLQTVAQAVISSVDTVELLVHFGTKSDQRPDASKIKQTMDRQKTALIDALARYGSVQCRLFKSTLESDVSKPTLEDIDKTYLELMRFSDNNDKVTGQFVVWHACVHQHYGRMLKVLTKLAEEKPSKDLEEATVWAMKQLGWQHSADLLSSTAPARYPPAYRPF</sequence>
<dbReference type="GO" id="GO:0004177">
    <property type="term" value="F:aminopeptidase activity"/>
    <property type="evidence" value="ECO:0007669"/>
    <property type="project" value="UniProtKB-KW"/>
</dbReference>
<comment type="similarity">
    <text evidence="2 10">Belongs to the peptidase S8 family.</text>
</comment>
<dbReference type="InterPro" id="IPR034051">
    <property type="entry name" value="TPP_II_domain"/>
</dbReference>
<dbReference type="Pfam" id="PF12580">
    <property type="entry name" value="TPPII"/>
    <property type="match status" value="1"/>
</dbReference>
<dbReference type="GO" id="GO:0006508">
    <property type="term" value="P:proteolysis"/>
    <property type="evidence" value="ECO:0007669"/>
    <property type="project" value="UniProtKB-KW"/>
</dbReference>
<dbReference type="SUPFAM" id="SSF52743">
    <property type="entry name" value="Subtilisin-like"/>
    <property type="match status" value="1"/>
</dbReference>
<reference evidence="16" key="1">
    <citation type="submission" date="2015-11" db="EMBL/GenBank/DDBJ databases">
        <title>De novo transcriptome assembly of four potential Pierce s Disease insect vectors from Arizona vineyards.</title>
        <authorList>
            <person name="Tassone E.E."/>
        </authorList>
    </citation>
    <scope>NUCLEOTIDE SEQUENCE</scope>
</reference>
<feature type="domain" description="Tripeptidyl-peptidase II first Ig-like" evidence="14">
    <location>
        <begin position="531"/>
        <end position="647"/>
    </location>
</feature>
<dbReference type="InterPro" id="IPR015500">
    <property type="entry name" value="Peptidase_S8_subtilisin-rel"/>
</dbReference>
<feature type="active site" description="Charge relay system" evidence="10">
    <location>
        <position position="41"/>
    </location>
</feature>
<dbReference type="InterPro" id="IPR022232">
    <property type="entry name" value="TPPII_C_art"/>
</dbReference>
<dbReference type="InterPro" id="IPR050131">
    <property type="entry name" value="Peptidase_S8_subtilisin-like"/>
</dbReference>
<feature type="domain" description="Tripeptidyl peptidase II C-terminal" evidence="13">
    <location>
        <begin position="1015"/>
        <end position="1077"/>
    </location>
</feature>
<dbReference type="CDD" id="cd04857">
    <property type="entry name" value="Peptidases_S8_Tripeptidyl_Aminopeptidase_II"/>
    <property type="match status" value="1"/>
</dbReference>
<dbReference type="Gene3D" id="1.25.40.710">
    <property type="match status" value="1"/>
</dbReference>
<dbReference type="InterPro" id="IPR022229">
    <property type="entry name" value="TPPII_Ig-like-2"/>
</dbReference>
<feature type="domain" description="Tripeptidyl-peptidase II galactose-binding" evidence="15">
    <location>
        <begin position="666"/>
        <end position="754"/>
    </location>
</feature>
<dbReference type="Pfam" id="PF12583">
    <property type="entry name" value="TPPII_C"/>
    <property type="match status" value="1"/>
</dbReference>
<evidence type="ECO:0000313" key="16">
    <source>
        <dbReference type="EMBL" id="JAS55946.1"/>
    </source>
</evidence>
<keyword evidence="7 10" id="KW-0378">Hydrolase</keyword>
<evidence type="ECO:0000256" key="9">
    <source>
        <dbReference type="ARBA" id="ARBA00032232"/>
    </source>
</evidence>
<evidence type="ECO:0000256" key="7">
    <source>
        <dbReference type="ARBA" id="ARBA00022801"/>
    </source>
</evidence>
<dbReference type="PROSITE" id="PS00137">
    <property type="entry name" value="SUBTILASE_HIS"/>
    <property type="match status" value="1"/>
</dbReference>
<evidence type="ECO:0000259" key="12">
    <source>
        <dbReference type="Pfam" id="PF12580"/>
    </source>
</evidence>
<dbReference type="PROSITE" id="PS51892">
    <property type="entry name" value="SUBTILASE"/>
    <property type="match status" value="1"/>
</dbReference>
<dbReference type="InterPro" id="IPR036852">
    <property type="entry name" value="Peptidase_S8/S53_dom_sf"/>
</dbReference>
<keyword evidence="6 10" id="KW-0645">Protease</keyword>
<dbReference type="InterPro" id="IPR048383">
    <property type="entry name" value="TPPII_Ig-like-1"/>
</dbReference>
<evidence type="ECO:0000259" key="15">
    <source>
        <dbReference type="Pfam" id="PF21316"/>
    </source>
</evidence>
<dbReference type="Gene3D" id="2.60.40.3170">
    <property type="match status" value="1"/>
</dbReference>
<organism evidence="16">
    <name type="scientific">Cuerna arida</name>
    <dbReference type="NCBI Taxonomy" id="1464854"/>
    <lineage>
        <taxon>Eukaryota</taxon>
        <taxon>Metazoa</taxon>
        <taxon>Ecdysozoa</taxon>
        <taxon>Arthropoda</taxon>
        <taxon>Hexapoda</taxon>
        <taxon>Insecta</taxon>
        <taxon>Pterygota</taxon>
        <taxon>Neoptera</taxon>
        <taxon>Paraneoptera</taxon>
        <taxon>Hemiptera</taxon>
        <taxon>Auchenorrhyncha</taxon>
        <taxon>Membracoidea</taxon>
        <taxon>Cicadellidae</taxon>
        <taxon>Cicadellinae</taxon>
        <taxon>Proconiini</taxon>
        <taxon>Cuerna</taxon>
    </lineage>
</organism>
<evidence type="ECO:0000256" key="2">
    <source>
        <dbReference type="ARBA" id="ARBA00011073"/>
    </source>
</evidence>
<proteinExistence type="inferred from homology"/>
<evidence type="ECO:0000256" key="1">
    <source>
        <dbReference type="ARBA" id="ARBA00001910"/>
    </source>
</evidence>
<evidence type="ECO:0000259" key="11">
    <source>
        <dbReference type="Pfam" id="PF00082"/>
    </source>
</evidence>
<dbReference type="FunFam" id="3.40.50.200:FF:000003">
    <property type="entry name" value="Tripeptidyl peptidase 2"/>
    <property type="match status" value="1"/>
</dbReference>
<dbReference type="InterPro" id="IPR046939">
    <property type="entry name" value="TPPII_C_sf"/>
</dbReference>
<dbReference type="Pfam" id="PF21223">
    <property type="entry name" value="TPPII_Ig-like-1"/>
    <property type="match status" value="1"/>
</dbReference>
<evidence type="ECO:0000259" key="14">
    <source>
        <dbReference type="Pfam" id="PF21223"/>
    </source>
</evidence>
<evidence type="ECO:0000256" key="3">
    <source>
        <dbReference type="ARBA" id="ARBA00012462"/>
    </source>
</evidence>
<evidence type="ECO:0000256" key="6">
    <source>
        <dbReference type="ARBA" id="ARBA00022670"/>
    </source>
</evidence>
<comment type="catalytic activity">
    <reaction evidence="1">
        <text>Release of an N-terminal tripeptide from a polypeptide.</text>
        <dbReference type="EC" id="3.4.14.10"/>
    </reaction>
</comment>
<dbReference type="Pfam" id="PF00082">
    <property type="entry name" value="Peptidase_S8"/>
    <property type="match status" value="1"/>
</dbReference>
<feature type="active site" description="Charge relay system" evidence="10">
    <location>
        <position position="458"/>
    </location>
</feature>
<evidence type="ECO:0000256" key="4">
    <source>
        <dbReference type="ARBA" id="ARBA00020244"/>
    </source>
</evidence>
<accession>A0A1B6G0J5</accession>
<dbReference type="GO" id="GO:0005829">
    <property type="term" value="C:cytosol"/>
    <property type="evidence" value="ECO:0007669"/>
    <property type="project" value="TreeGrafter"/>
</dbReference>
<dbReference type="InterPro" id="IPR023828">
    <property type="entry name" value="Peptidase_S8_Ser-AS"/>
</dbReference>
<dbReference type="InterPro" id="IPR022398">
    <property type="entry name" value="Peptidase_S8_His-AS"/>
</dbReference>
<keyword evidence="5" id="KW-0031">Aminopeptidase</keyword>
<dbReference type="GO" id="GO:0008240">
    <property type="term" value="F:tripeptidyl-peptidase activity"/>
    <property type="evidence" value="ECO:0007669"/>
    <property type="project" value="UniProtKB-EC"/>
</dbReference>
<feature type="domain" description="Tripeptidyl peptidase II second Ig-like" evidence="12">
    <location>
        <begin position="790"/>
        <end position="974"/>
    </location>
</feature>
<dbReference type="InterPro" id="IPR048384">
    <property type="entry name" value="TPPII_GBD"/>
</dbReference>
<dbReference type="EMBL" id="GECZ01013823">
    <property type="protein sequence ID" value="JAS55946.1"/>
    <property type="molecule type" value="Transcribed_RNA"/>
</dbReference>
<evidence type="ECO:0000256" key="8">
    <source>
        <dbReference type="ARBA" id="ARBA00022825"/>
    </source>
</evidence>
<evidence type="ECO:0000256" key="10">
    <source>
        <dbReference type="PROSITE-ProRule" id="PRU01240"/>
    </source>
</evidence>
<dbReference type="Gene3D" id="6.10.250.3080">
    <property type="match status" value="1"/>
</dbReference>
<dbReference type="InterPro" id="IPR046940">
    <property type="entry name" value="TPPII_Ig-like_sf"/>
</dbReference>
<dbReference type="PANTHER" id="PTHR43806:SF14">
    <property type="entry name" value="TRIPEPTIDYL-PEPTIDASE 2"/>
    <property type="match status" value="1"/>
</dbReference>
<dbReference type="GO" id="GO:0004252">
    <property type="term" value="F:serine-type endopeptidase activity"/>
    <property type="evidence" value="ECO:0007669"/>
    <property type="project" value="UniProtKB-UniRule"/>
</dbReference>
<evidence type="ECO:0000259" key="13">
    <source>
        <dbReference type="Pfam" id="PF12583"/>
    </source>
</evidence>
<feature type="active site" description="Charge relay system" evidence="10">
    <location>
        <position position="266"/>
    </location>
</feature>
<dbReference type="Pfam" id="PF21316">
    <property type="entry name" value="TPPII_GBD"/>
    <property type="match status" value="1"/>
</dbReference>
<dbReference type="PANTHER" id="PTHR43806">
    <property type="entry name" value="PEPTIDASE S8"/>
    <property type="match status" value="1"/>
</dbReference>
<evidence type="ECO:0000256" key="5">
    <source>
        <dbReference type="ARBA" id="ARBA00022438"/>
    </source>
</evidence>
<dbReference type="PRINTS" id="PR00723">
    <property type="entry name" value="SUBTILISIN"/>
</dbReference>
<keyword evidence="8 10" id="KW-0720">Serine protease</keyword>
<dbReference type="Gene3D" id="3.40.50.200">
    <property type="entry name" value="Peptidase S8/S53 domain"/>
    <property type="match status" value="2"/>
</dbReference>
<feature type="domain" description="Peptidase S8/S53" evidence="11">
    <location>
        <begin position="32"/>
        <end position="509"/>
    </location>
</feature>
<dbReference type="AlphaFoldDB" id="A0A1B6G0J5"/>
<protein>
    <recommendedName>
        <fullName evidence="4">Tripeptidyl-peptidase 2</fullName>
        <ecNumber evidence="3">3.4.14.10</ecNumber>
    </recommendedName>
    <alternativeName>
        <fullName evidence="9">Tripeptidyl aminopeptidase</fullName>
    </alternativeName>
</protein>
<dbReference type="EC" id="3.4.14.10" evidence="3"/>
<dbReference type="InterPro" id="IPR000209">
    <property type="entry name" value="Peptidase_S8/S53_dom"/>
</dbReference>
<dbReference type="PROSITE" id="PS00138">
    <property type="entry name" value="SUBTILASE_SER"/>
    <property type="match status" value="1"/>
</dbReference>